<feature type="transmembrane region" description="Helical" evidence="2">
    <location>
        <begin position="12"/>
        <end position="32"/>
    </location>
</feature>
<sequence>MQEQTNTHHDNQFWIGLFLGGLIGAFLIVLLGTEKGKKLAKKLQEEGLDFWDDAREKIEEKVGELEGKGEELVEKGKELIAESKVLEEKVLEKAIEVKETATQQATTTAYDTLSHIEAIQERGRQATAELKKRLFKNIPRKT</sequence>
<name>A0A0G0B378_9BACT</name>
<feature type="coiled-coil region" evidence="1">
    <location>
        <begin position="48"/>
        <end position="75"/>
    </location>
</feature>
<reference evidence="3 4" key="1">
    <citation type="journal article" date="2015" name="Nature">
        <title>rRNA introns, odd ribosomes, and small enigmatic genomes across a large radiation of phyla.</title>
        <authorList>
            <person name="Brown C.T."/>
            <person name="Hug L.A."/>
            <person name="Thomas B.C."/>
            <person name="Sharon I."/>
            <person name="Castelle C.J."/>
            <person name="Singh A."/>
            <person name="Wilkins M.J."/>
            <person name="Williams K.H."/>
            <person name="Banfield J.F."/>
        </authorList>
    </citation>
    <scope>NUCLEOTIDE SEQUENCE [LARGE SCALE GENOMIC DNA]</scope>
</reference>
<evidence type="ECO:0000256" key="1">
    <source>
        <dbReference type="SAM" id="Coils"/>
    </source>
</evidence>
<dbReference type="EMBL" id="LBPN01000022">
    <property type="protein sequence ID" value="KKP58101.1"/>
    <property type="molecule type" value="Genomic_DNA"/>
</dbReference>
<dbReference type="Proteomes" id="UP000034176">
    <property type="component" value="Unassembled WGS sequence"/>
</dbReference>
<dbReference type="AlphaFoldDB" id="A0A0G0B378"/>
<evidence type="ECO:0000313" key="3">
    <source>
        <dbReference type="EMBL" id="KKP58101.1"/>
    </source>
</evidence>
<organism evidence="3 4">
    <name type="scientific">Candidatus Gottesmanbacteria bacterium GW2011_GWA1_34_13</name>
    <dbReference type="NCBI Taxonomy" id="1618434"/>
    <lineage>
        <taxon>Bacteria</taxon>
        <taxon>Candidatus Gottesmaniibacteriota</taxon>
    </lineage>
</organism>
<comment type="caution">
    <text evidence="3">The sequence shown here is derived from an EMBL/GenBank/DDBJ whole genome shotgun (WGS) entry which is preliminary data.</text>
</comment>
<gene>
    <name evidence="3" type="ORF">UR52_C0022G0008</name>
</gene>
<keyword evidence="2" id="KW-0812">Transmembrane</keyword>
<keyword evidence="2" id="KW-0472">Membrane</keyword>
<keyword evidence="1" id="KW-0175">Coiled coil</keyword>
<keyword evidence="2" id="KW-1133">Transmembrane helix</keyword>
<evidence type="ECO:0000256" key="2">
    <source>
        <dbReference type="SAM" id="Phobius"/>
    </source>
</evidence>
<evidence type="ECO:0000313" key="4">
    <source>
        <dbReference type="Proteomes" id="UP000034176"/>
    </source>
</evidence>
<protein>
    <submittedName>
        <fullName evidence="3">Uncharacterized protein</fullName>
    </submittedName>
</protein>
<accession>A0A0G0B378</accession>
<proteinExistence type="predicted"/>